<sequence>MRILIVCLLCQGISGCSRSLLTPTLWALKTLKPTPDEAKREYFVDIDVPLSEGHQYVPTRHKEDRADWGLGAREKRKNLKDKRATSAMKWRCTTTAGDNKLSGLELMEEGDDHGNGTPQPLRGLPQTHSANMPSLTEVTTALQPLIGHAQLHNVNEPSTFKDCIVGRILDGLKSRGGASSHDNGEDHDDVDDGQHDEPGVHIHHDVVSVDGENVTHVDDFLNDAVARDVTLQSNDAEGDHVPEVDALVKATTGRDENLASVQDLKNSMVEAYEAFKKDECVRRNIEILGDQGANFLTTLEDPKEEMTSEQIDSCLNILCKRMTRSKSKLYNASACWLIRYSSTPSICSTPHFQLNMACPLWKFQMSFRGTWRVVAKIDMVRWIIKVVDSARTSTVKDNGTRDLTPMPLKNHLPKAKVYRQNDSVSCVDLITPSLALVLSALTPVTASLGAPAAASLGAPAATSLGSLVVTSLGAPVAASLALLATLDFFL</sequence>
<organism evidence="3 4">
    <name type="scientific">Theobroma cacao</name>
    <name type="common">Cacao</name>
    <name type="synonym">Cocoa</name>
    <dbReference type="NCBI Taxonomy" id="3641"/>
    <lineage>
        <taxon>Eukaryota</taxon>
        <taxon>Viridiplantae</taxon>
        <taxon>Streptophyta</taxon>
        <taxon>Embryophyta</taxon>
        <taxon>Tracheophyta</taxon>
        <taxon>Spermatophyta</taxon>
        <taxon>Magnoliopsida</taxon>
        <taxon>eudicotyledons</taxon>
        <taxon>Gunneridae</taxon>
        <taxon>Pentapetalae</taxon>
        <taxon>rosids</taxon>
        <taxon>malvids</taxon>
        <taxon>Malvales</taxon>
        <taxon>Malvaceae</taxon>
        <taxon>Byttnerioideae</taxon>
        <taxon>Theobroma</taxon>
    </lineage>
</organism>
<gene>
    <name evidence="3" type="ORF">TCM_036033</name>
</gene>
<dbReference type="AlphaFoldDB" id="A0A061FJ57"/>
<feature type="chain" id="PRO_5012135917" evidence="2">
    <location>
        <begin position="16"/>
        <end position="490"/>
    </location>
</feature>
<reference evidence="3 4" key="1">
    <citation type="journal article" date="2013" name="Genome Biol.">
        <title>The genome sequence of the most widely cultivated cacao type and its use to identify candidate genes regulating pod color.</title>
        <authorList>
            <person name="Motamayor J.C."/>
            <person name="Mockaitis K."/>
            <person name="Schmutz J."/>
            <person name="Haiminen N."/>
            <person name="Iii D.L."/>
            <person name="Cornejo O."/>
            <person name="Findley S.D."/>
            <person name="Zheng P."/>
            <person name="Utro F."/>
            <person name="Royaert S."/>
            <person name="Saski C."/>
            <person name="Jenkins J."/>
            <person name="Podicheti R."/>
            <person name="Zhao M."/>
            <person name="Scheffler B.E."/>
            <person name="Stack J.C."/>
            <person name="Feltus F.A."/>
            <person name="Mustiga G.M."/>
            <person name="Amores F."/>
            <person name="Phillips W."/>
            <person name="Marelli J.P."/>
            <person name="May G.D."/>
            <person name="Shapiro H."/>
            <person name="Ma J."/>
            <person name="Bustamante C.D."/>
            <person name="Schnell R.J."/>
            <person name="Main D."/>
            <person name="Gilbert D."/>
            <person name="Parida L."/>
            <person name="Kuhn D.N."/>
        </authorList>
    </citation>
    <scope>NUCLEOTIDE SEQUENCE [LARGE SCALE GENOMIC DNA]</scope>
    <source>
        <strain evidence="4">cv. Matina 1-6</strain>
    </source>
</reference>
<dbReference type="Gramene" id="EOY16953">
    <property type="protein sequence ID" value="EOY16953"/>
    <property type="gene ID" value="TCM_036033"/>
</dbReference>
<name>A0A061FJ57_THECC</name>
<evidence type="ECO:0000313" key="3">
    <source>
        <dbReference type="EMBL" id="EOY16953.1"/>
    </source>
</evidence>
<dbReference type="PROSITE" id="PS51257">
    <property type="entry name" value="PROKAR_LIPOPROTEIN"/>
    <property type="match status" value="1"/>
</dbReference>
<dbReference type="HOGENOM" id="CLU_022689_0_0_1"/>
<accession>A0A061FJ57</accession>
<keyword evidence="2" id="KW-0732">Signal</keyword>
<evidence type="ECO:0000256" key="2">
    <source>
        <dbReference type="SAM" id="SignalP"/>
    </source>
</evidence>
<dbReference type="InParanoid" id="A0A061FJ57"/>
<dbReference type="EMBL" id="CM001886">
    <property type="protein sequence ID" value="EOY16953.1"/>
    <property type="molecule type" value="Genomic_DNA"/>
</dbReference>
<proteinExistence type="predicted"/>
<evidence type="ECO:0000313" key="4">
    <source>
        <dbReference type="Proteomes" id="UP000026915"/>
    </source>
</evidence>
<dbReference type="Proteomes" id="UP000026915">
    <property type="component" value="Chromosome 8"/>
</dbReference>
<keyword evidence="4" id="KW-1185">Reference proteome</keyword>
<feature type="signal peptide" evidence="2">
    <location>
        <begin position="1"/>
        <end position="15"/>
    </location>
</feature>
<feature type="region of interest" description="Disordered" evidence="1">
    <location>
        <begin position="174"/>
        <end position="200"/>
    </location>
</feature>
<protein>
    <submittedName>
        <fullName evidence="3">Uncharacterized protein</fullName>
    </submittedName>
</protein>
<evidence type="ECO:0000256" key="1">
    <source>
        <dbReference type="SAM" id="MobiDB-lite"/>
    </source>
</evidence>